<dbReference type="AlphaFoldDB" id="X0VPE3"/>
<sequence length="99" mass="11516">MKFSMDRESGMVEFSGLEPGSEIKVIWPKIDEKGVHHSIQPVDKKGRAIIPFGNRREMFLRQICTIQITHDDFEPIEIQAEIRMTKLIRVHKTEQVKKG</sequence>
<gene>
    <name evidence="1" type="ORF">S01H1_32346</name>
</gene>
<evidence type="ECO:0000313" key="1">
    <source>
        <dbReference type="EMBL" id="GAG02441.1"/>
    </source>
</evidence>
<protein>
    <submittedName>
        <fullName evidence="1">Uncharacterized protein</fullName>
    </submittedName>
</protein>
<proteinExistence type="predicted"/>
<reference evidence="1" key="1">
    <citation type="journal article" date="2014" name="Front. Microbiol.">
        <title>High frequency of phylogenetically diverse reductive dehalogenase-homologous genes in deep subseafloor sedimentary metagenomes.</title>
        <authorList>
            <person name="Kawai M."/>
            <person name="Futagami T."/>
            <person name="Toyoda A."/>
            <person name="Takaki Y."/>
            <person name="Nishi S."/>
            <person name="Hori S."/>
            <person name="Arai W."/>
            <person name="Tsubouchi T."/>
            <person name="Morono Y."/>
            <person name="Uchiyama I."/>
            <person name="Ito T."/>
            <person name="Fujiyama A."/>
            <person name="Inagaki F."/>
            <person name="Takami H."/>
        </authorList>
    </citation>
    <scope>NUCLEOTIDE SEQUENCE</scope>
    <source>
        <strain evidence="1">Expedition CK06-06</strain>
    </source>
</reference>
<accession>X0VPE3</accession>
<name>X0VPE3_9ZZZZ</name>
<comment type="caution">
    <text evidence="1">The sequence shown here is derived from an EMBL/GenBank/DDBJ whole genome shotgun (WGS) entry which is preliminary data.</text>
</comment>
<organism evidence="1">
    <name type="scientific">marine sediment metagenome</name>
    <dbReference type="NCBI Taxonomy" id="412755"/>
    <lineage>
        <taxon>unclassified sequences</taxon>
        <taxon>metagenomes</taxon>
        <taxon>ecological metagenomes</taxon>
    </lineage>
</organism>
<dbReference type="EMBL" id="BARS01020020">
    <property type="protein sequence ID" value="GAG02441.1"/>
    <property type="molecule type" value="Genomic_DNA"/>
</dbReference>